<sequence length="121" mass="12482">MISPAYRQRAARALFGSSRSELVPAVLWLGWTNSEGTELSTTRVRLPNTDVTFGPSGDGVTNVAPIDGGSADAAWVVGGVALFTAATGGTRIISARLTSARQVAEDEPLAIDAGGLRLQVA</sequence>
<accession>A0A853EX63</accession>
<comment type="caution">
    <text evidence="1">The sequence shown here is derived from an EMBL/GenBank/DDBJ whole genome shotgun (WGS) entry which is preliminary data.</text>
</comment>
<dbReference type="RefSeq" id="WP_179914448.1">
    <property type="nucleotide sequence ID" value="NZ_JACBYE010000061.1"/>
</dbReference>
<gene>
    <name evidence="1" type="ORF">HZZ10_17110</name>
</gene>
<keyword evidence="2" id="KW-1185">Reference proteome</keyword>
<dbReference type="Pfam" id="PF23140">
    <property type="entry name" value="Gp80"/>
    <property type="match status" value="1"/>
</dbReference>
<dbReference type="Proteomes" id="UP000561011">
    <property type="component" value="Unassembled WGS sequence"/>
</dbReference>
<dbReference type="EMBL" id="JACBYE010000061">
    <property type="protein sequence ID" value="NYS95237.1"/>
    <property type="molecule type" value="Genomic_DNA"/>
</dbReference>
<evidence type="ECO:0000313" key="2">
    <source>
        <dbReference type="Proteomes" id="UP000561011"/>
    </source>
</evidence>
<dbReference type="AlphaFoldDB" id="A0A853EX63"/>
<evidence type="ECO:0000313" key="1">
    <source>
        <dbReference type="EMBL" id="NYS95237.1"/>
    </source>
</evidence>
<dbReference type="InterPro" id="IPR056908">
    <property type="entry name" value="Gp80-like"/>
</dbReference>
<name>A0A853EX63_9MICO</name>
<proteinExistence type="predicted"/>
<protein>
    <submittedName>
        <fullName evidence="1">Uncharacterized protein</fullName>
    </submittedName>
</protein>
<organism evidence="1 2">
    <name type="scientific">Sanguibacter inulinus</name>
    <dbReference type="NCBI Taxonomy" id="60922"/>
    <lineage>
        <taxon>Bacteria</taxon>
        <taxon>Bacillati</taxon>
        <taxon>Actinomycetota</taxon>
        <taxon>Actinomycetes</taxon>
        <taxon>Micrococcales</taxon>
        <taxon>Sanguibacteraceae</taxon>
        <taxon>Sanguibacter</taxon>
    </lineage>
</organism>
<reference evidence="1 2" key="1">
    <citation type="submission" date="2020-07" db="EMBL/GenBank/DDBJ databases">
        <title>MOT database genomes.</title>
        <authorList>
            <person name="Joseph S."/>
            <person name="Aduse-Opoku J."/>
            <person name="Hashim A."/>
            <person name="Wade W."/>
            <person name="Curtis M."/>
        </authorList>
    </citation>
    <scope>NUCLEOTIDE SEQUENCE [LARGE SCALE GENOMIC DNA]</scope>
    <source>
        <strain evidence="1 2">DSM 100099</strain>
    </source>
</reference>